<keyword evidence="2" id="KW-1185">Reference proteome</keyword>
<evidence type="ECO:0000313" key="2">
    <source>
        <dbReference type="Proteomes" id="UP000216361"/>
    </source>
</evidence>
<accession>A0A255XTW8</accession>
<dbReference type="OrthoDB" id="9836218at2"/>
<name>A0A255XTW8_9PROT</name>
<dbReference type="Proteomes" id="UP000216361">
    <property type="component" value="Unassembled WGS sequence"/>
</dbReference>
<proteinExistence type="predicted"/>
<reference evidence="1 2" key="1">
    <citation type="submission" date="2017-07" db="EMBL/GenBank/DDBJ databases">
        <title>Elstera cyanobacteriorum sp. nov., a novel bacterium isolated from cyanobacterial aggregates in a eutrophic lake.</title>
        <authorList>
            <person name="Cai H."/>
        </authorList>
    </citation>
    <scope>NUCLEOTIDE SEQUENCE [LARGE SCALE GENOMIC DNA]</scope>
    <source>
        <strain evidence="1 2">TH019</strain>
    </source>
</reference>
<sequence>MTHGYHSALAAIIAQKKTLDGIISARDEAARASAQRAAAELLRQRNLWRTQLLPRLQHALHDINEALEEAQIQLREIPQRGPEPFVGSVIFVLFIDGQPVPQKLRIGCDRAGTLSVQRLEATETQVESLAATALDTEAAGRLLTEFISFICDRRFSQLQACA</sequence>
<protein>
    <submittedName>
        <fullName evidence="1">Uncharacterized protein</fullName>
    </submittedName>
</protein>
<gene>
    <name evidence="1" type="ORF">CHR90_07080</name>
</gene>
<dbReference type="AlphaFoldDB" id="A0A255XTW8"/>
<evidence type="ECO:0000313" key="1">
    <source>
        <dbReference type="EMBL" id="OYQ19875.1"/>
    </source>
</evidence>
<dbReference type="RefSeq" id="WP_094408294.1">
    <property type="nucleotide sequence ID" value="NZ_BMJZ01000006.1"/>
</dbReference>
<dbReference type="EMBL" id="NOXS01000030">
    <property type="protein sequence ID" value="OYQ19875.1"/>
    <property type="molecule type" value="Genomic_DNA"/>
</dbReference>
<comment type="caution">
    <text evidence="1">The sequence shown here is derived from an EMBL/GenBank/DDBJ whole genome shotgun (WGS) entry which is preliminary data.</text>
</comment>
<organism evidence="1 2">
    <name type="scientific">Elstera cyanobacteriorum</name>
    <dbReference type="NCBI Taxonomy" id="2022747"/>
    <lineage>
        <taxon>Bacteria</taxon>
        <taxon>Pseudomonadati</taxon>
        <taxon>Pseudomonadota</taxon>
        <taxon>Alphaproteobacteria</taxon>
        <taxon>Rhodospirillales</taxon>
        <taxon>Rhodospirillaceae</taxon>
        <taxon>Elstera</taxon>
    </lineage>
</organism>